<dbReference type="AlphaFoldDB" id="F8PDQ6"/>
<dbReference type="EMBL" id="GL945446">
    <property type="protein sequence ID" value="EGO18876.1"/>
    <property type="molecule type" value="Genomic_DNA"/>
</dbReference>
<keyword evidence="1" id="KW-0472">Membrane</keyword>
<feature type="non-terminal residue" evidence="2">
    <location>
        <position position="357"/>
    </location>
</feature>
<dbReference type="Proteomes" id="UP000008064">
    <property type="component" value="Unassembled WGS sequence"/>
</dbReference>
<dbReference type="HOGENOM" id="CLU_776507_0_0_1"/>
<feature type="transmembrane region" description="Helical" evidence="1">
    <location>
        <begin position="319"/>
        <end position="341"/>
    </location>
</feature>
<dbReference type="GeneID" id="18821550"/>
<reference evidence="2" key="1">
    <citation type="submission" date="2011-04" db="EMBL/GenBank/DDBJ databases">
        <title>Evolution of plant cell wall degrading machinery underlies the functional diversity of forest fungi.</title>
        <authorList>
            <consortium name="US DOE Joint Genome Institute (JGI-PGF)"/>
            <person name="Eastwood D.C."/>
            <person name="Floudas D."/>
            <person name="Binder M."/>
            <person name="Majcherczyk A."/>
            <person name="Schneider P."/>
            <person name="Aerts A."/>
            <person name="Asiegbu F.O."/>
            <person name="Baker S.E."/>
            <person name="Barry K."/>
            <person name="Bendiksby M."/>
            <person name="Blumentritt M."/>
            <person name="Coutinho P.M."/>
            <person name="Cullen D."/>
            <person name="Cullen D."/>
            <person name="Gathman A."/>
            <person name="Goodell B."/>
            <person name="Henrissat B."/>
            <person name="Ihrmark K."/>
            <person name="Kauserud H."/>
            <person name="Kohler A."/>
            <person name="LaButti K."/>
            <person name="Lapidus A."/>
            <person name="Lavin J.L."/>
            <person name="Lee Y.-H."/>
            <person name="Lindquist E."/>
            <person name="Lilly W."/>
            <person name="Lucas S."/>
            <person name="Morin E."/>
            <person name="Murat C."/>
            <person name="Oguiza J.A."/>
            <person name="Park J."/>
            <person name="Pisabarro A.G."/>
            <person name="Riley R."/>
            <person name="Rosling A."/>
            <person name="Salamov A."/>
            <person name="Schmidt O."/>
            <person name="Schmutz J."/>
            <person name="Skrede I."/>
            <person name="Stenlid J."/>
            <person name="Wiebenga A."/>
            <person name="Xie X."/>
            <person name="Kues U."/>
            <person name="Hibbett D.S."/>
            <person name="Hoffmeister D."/>
            <person name="Hogberg N."/>
            <person name="Martin F."/>
            <person name="Grigoriev I.V."/>
            <person name="Watkinson S.C."/>
        </authorList>
    </citation>
    <scope>NUCLEOTIDE SEQUENCE</scope>
    <source>
        <strain evidence="2">S7.9</strain>
    </source>
</reference>
<name>F8PDQ6_SERL9</name>
<evidence type="ECO:0000256" key="1">
    <source>
        <dbReference type="SAM" id="Phobius"/>
    </source>
</evidence>
<protein>
    <submittedName>
        <fullName evidence="2">Uncharacterized protein</fullName>
    </submittedName>
</protein>
<keyword evidence="1" id="KW-1133">Transmembrane helix</keyword>
<keyword evidence="1" id="KW-0812">Transmembrane</keyword>
<dbReference type="OrthoDB" id="432970at2759"/>
<dbReference type="KEGG" id="sla:SERLADRAFT_480553"/>
<dbReference type="RefSeq" id="XP_007324529.1">
    <property type="nucleotide sequence ID" value="XM_007324467.2"/>
</dbReference>
<gene>
    <name evidence="2" type="ORF">SERLADRAFT_480553</name>
</gene>
<evidence type="ECO:0000313" key="2">
    <source>
        <dbReference type="EMBL" id="EGO18876.1"/>
    </source>
</evidence>
<accession>F8PDQ6</accession>
<proteinExistence type="predicted"/>
<organism>
    <name type="scientific">Serpula lacrymans var. lacrymans (strain S7.9)</name>
    <name type="common">Dry rot fungus</name>
    <dbReference type="NCBI Taxonomy" id="578457"/>
    <lineage>
        <taxon>Eukaryota</taxon>
        <taxon>Fungi</taxon>
        <taxon>Dikarya</taxon>
        <taxon>Basidiomycota</taxon>
        <taxon>Agaricomycotina</taxon>
        <taxon>Agaricomycetes</taxon>
        <taxon>Agaricomycetidae</taxon>
        <taxon>Boletales</taxon>
        <taxon>Coniophorineae</taxon>
        <taxon>Serpulaceae</taxon>
        <taxon>Serpula</taxon>
    </lineage>
</organism>
<sequence>MNNYQELCLHLHVLGVYTPKWLGDEEVQRVREETNSETFRGWRNVTSAVCILLVVPRNRIAHVITELDKAGTPVLCCNIRGTQTSNMFSSIHAVFGTLRIFGSKQDKRAVILPDSAGRSGSSPLIISFWAPSPPLMIEPSNTYIHLAVRSSPVTAQVLTPKLGMDLSIFNANLLDEQRVHVLAERPNLDGELKKIVAAAPPKVDMGRTSIATSRLRCSDVIVSMDSTCRRIIRLTSRMTIHSSRTEPSFDVGLKVEQVTLNSVRLCVKHTKKVVVFPLPVDASRGTCRMVGSGHALTLEVSVPPFLADSGNQTKYRSGLIPFLCVSTMLLGAIALILYCLYRGARLMLAVLRWFNVL</sequence>